<dbReference type="Pfam" id="PF04327">
    <property type="entry name" value="Peptidase_Prp"/>
    <property type="match status" value="1"/>
</dbReference>
<organism evidence="7 8">
    <name type="scientific">Latilactobacillus curvatus</name>
    <name type="common">Lactobacillus curvatus</name>
    <dbReference type="NCBI Taxonomy" id="28038"/>
    <lineage>
        <taxon>Bacteria</taxon>
        <taxon>Bacillati</taxon>
        <taxon>Bacillota</taxon>
        <taxon>Bacilli</taxon>
        <taxon>Lactobacillales</taxon>
        <taxon>Lactobacillaceae</taxon>
        <taxon>Latilactobacillus</taxon>
    </lineage>
</organism>
<dbReference type="PANTHER" id="PTHR39178">
    <property type="entry name" value="HYPOTHETICAL RIBOSOME-ASSOCIATED PROTEIN"/>
    <property type="match status" value="1"/>
</dbReference>
<comment type="similarity">
    <text evidence="5">Belongs to the Prp family.</text>
</comment>
<gene>
    <name evidence="7" type="ORF">PSR33_09725</name>
</gene>
<dbReference type="Proteomes" id="UP001215533">
    <property type="component" value="Plasmid p1_CACC879"/>
</dbReference>
<keyword evidence="2 7" id="KW-0645">Protease</keyword>
<dbReference type="PANTHER" id="PTHR39178:SF1">
    <property type="entry name" value="RIBOSOMAL-PROCESSING CYSTEINE PROTEASE PRP"/>
    <property type="match status" value="1"/>
</dbReference>
<evidence type="ECO:0000313" key="8">
    <source>
        <dbReference type="Proteomes" id="UP001215533"/>
    </source>
</evidence>
<sequence>MIKAIFQLNKSKQITGYRISGHALFLPKGMDIVCAGVSALTIAITNELRNDVSVDHDNGFISVSEVQPSLVNITLTHTLLSGLQSIAEQYPDNLTVEQLTSLEA</sequence>
<keyword evidence="1" id="KW-0690">Ribosome biogenesis</keyword>
<dbReference type="CDD" id="cd16332">
    <property type="entry name" value="Prp-like"/>
    <property type="match status" value="1"/>
</dbReference>
<name>A0AAJ5RFQ3_LATCU</name>
<evidence type="ECO:0000256" key="5">
    <source>
        <dbReference type="ARBA" id="ARBA00044503"/>
    </source>
</evidence>
<dbReference type="EMBL" id="CP117684">
    <property type="protein sequence ID" value="WDC92828.1"/>
    <property type="molecule type" value="Genomic_DNA"/>
</dbReference>
<dbReference type="GO" id="GO:0008234">
    <property type="term" value="F:cysteine-type peptidase activity"/>
    <property type="evidence" value="ECO:0007669"/>
    <property type="project" value="UniProtKB-KW"/>
</dbReference>
<dbReference type="GO" id="GO:0042254">
    <property type="term" value="P:ribosome biogenesis"/>
    <property type="evidence" value="ECO:0007669"/>
    <property type="project" value="UniProtKB-KW"/>
</dbReference>
<evidence type="ECO:0000256" key="3">
    <source>
        <dbReference type="ARBA" id="ARBA00022801"/>
    </source>
</evidence>
<evidence type="ECO:0000256" key="1">
    <source>
        <dbReference type="ARBA" id="ARBA00022517"/>
    </source>
</evidence>
<proteinExistence type="inferred from homology"/>
<dbReference type="Gene3D" id="3.30.70.1490">
    <property type="entry name" value="Cysteine protease Prp"/>
    <property type="match status" value="1"/>
</dbReference>
<dbReference type="InterPro" id="IPR007422">
    <property type="entry name" value="Peptidase_Prp"/>
</dbReference>
<evidence type="ECO:0000256" key="4">
    <source>
        <dbReference type="ARBA" id="ARBA00022807"/>
    </source>
</evidence>
<evidence type="ECO:0000256" key="6">
    <source>
        <dbReference type="ARBA" id="ARBA00044538"/>
    </source>
</evidence>
<keyword evidence="7" id="KW-0614">Plasmid</keyword>
<protein>
    <recommendedName>
        <fullName evidence="6">Ribosomal processing cysteine protease Prp</fullName>
    </recommendedName>
</protein>
<accession>A0AAJ5RFQ3</accession>
<evidence type="ECO:0000256" key="2">
    <source>
        <dbReference type="ARBA" id="ARBA00022670"/>
    </source>
</evidence>
<dbReference type="AlphaFoldDB" id="A0AAJ5RFQ3"/>
<keyword evidence="4" id="KW-0788">Thiol protease</keyword>
<geneLocation type="plasmid" evidence="7 8">
    <name>p1_CACC879</name>
</geneLocation>
<dbReference type="GO" id="GO:0006508">
    <property type="term" value="P:proteolysis"/>
    <property type="evidence" value="ECO:0007669"/>
    <property type="project" value="UniProtKB-KW"/>
</dbReference>
<reference evidence="7" key="1">
    <citation type="submission" date="2023-02" db="EMBL/GenBank/DDBJ databases">
        <title>Complete genome sequence of Lactobacillus curvatus CACC879 isolated from Pig feces.</title>
        <authorList>
            <person name="Park S."/>
            <person name="Park M.A."/>
            <person name="Kim D.-H."/>
            <person name="Kim Y."/>
        </authorList>
    </citation>
    <scope>NUCLEOTIDE SEQUENCE</scope>
    <source>
        <strain evidence="7">Curvatus</strain>
        <plasmid evidence="7">p1_CACC879</plasmid>
    </source>
</reference>
<keyword evidence="3" id="KW-0378">Hydrolase</keyword>
<dbReference type="InterPro" id="IPR036764">
    <property type="entry name" value="Peptidase_Prp_sf"/>
</dbReference>
<evidence type="ECO:0000313" key="7">
    <source>
        <dbReference type="EMBL" id="WDC92828.1"/>
    </source>
</evidence>
<dbReference type="SUPFAM" id="SSF118010">
    <property type="entry name" value="TM1457-like"/>
    <property type="match status" value="1"/>
</dbReference>